<organism evidence="1 2">
    <name type="scientific">Streptomyces carminius</name>
    <dbReference type="NCBI Taxonomy" id="2665496"/>
    <lineage>
        <taxon>Bacteria</taxon>
        <taxon>Bacillati</taxon>
        <taxon>Actinomycetota</taxon>
        <taxon>Actinomycetes</taxon>
        <taxon>Kitasatosporales</taxon>
        <taxon>Streptomycetaceae</taxon>
        <taxon>Streptomyces</taxon>
    </lineage>
</organism>
<sequence>MPAPEDEIHRLAQAILDRLGQSGQSWHVTETAPVGRTPFRMPEEALDGVAAVESEVVFIADSAAEQPETLAAHFTLGVDRAEAVMSLASQLQDHLIEASSGDPIPPCPGHQHPLVAHVVAGEPVWECPKSPVHHRELIVPPG</sequence>
<accession>A0A2M8LWS4</accession>
<protein>
    <submittedName>
        <fullName evidence="1">Uncharacterized protein</fullName>
    </submittedName>
</protein>
<dbReference type="AlphaFoldDB" id="A0A2M8LWS4"/>
<proteinExistence type="predicted"/>
<name>A0A2M8LWS4_9ACTN</name>
<keyword evidence="2" id="KW-1185">Reference proteome</keyword>
<evidence type="ECO:0000313" key="1">
    <source>
        <dbReference type="EMBL" id="PJE96417.1"/>
    </source>
</evidence>
<dbReference type="Proteomes" id="UP000230407">
    <property type="component" value="Unassembled WGS sequence"/>
</dbReference>
<evidence type="ECO:0000313" key="2">
    <source>
        <dbReference type="Proteomes" id="UP000230407"/>
    </source>
</evidence>
<dbReference type="RefSeq" id="WP_100202910.1">
    <property type="nucleotide sequence ID" value="NZ_PGGW01000058.1"/>
</dbReference>
<comment type="caution">
    <text evidence="1">The sequence shown here is derived from an EMBL/GenBank/DDBJ whole genome shotgun (WGS) entry which is preliminary data.</text>
</comment>
<reference evidence="1 2" key="1">
    <citation type="submission" date="2017-11" db="EMBL/GenBank/DDBJ databases">
        <title>Streptomyces carmine sp. nov., a novel actinomycete isolated from Sophora alopecuroides in Xinjiang, China.</title>
        <authorList>
            <person name="Wang Y."/>
            <person name="Luo X."/>
            <person name="Wan C."/>
            <person name="Zhang L."/>
        </authorList>
    </citation>
    <scope>NUCLEOTIDE SEQUENCE [LARGE SCALE GENOMIC DNA]</scope>
    <source>
        <strain evidence="1 2">TRM SA0054</strain>
    </source>
</reference>
<gene>
    <name evidence="1" type="ORF">CUT44_18095</name>
</gene>
<dbReference type="EMBL" id="PGGW01000058">
    <property type="protein sequence ID" value="PJE96417.1"/>
    <property type="molecule type" value="Genomic_DNA"/>
</dbReference>